<evidence type="ECO:0000256" key="4">
    <source>
        <dbReference type="ARBA" id="ARBA00023242"/>
    </source>
</evidence>
<dbReference type="OrthoDB" id="338970at2759"/>
<feature type="domain" description="Nucleoporin Nup133/Nup155-like N-terminal" evidence="7">
    <location>
        <begin position="239"/>
        <end position="540"/>
    </location>
</feature>
<dbReference type="GO" id="GO:0000972">
    <property type="term" value="P:transcription-dependent tethering of RNA polymerase II gene DNA at nuclear periphery"/>
    <property type="evidence" value="ECO:0007669"/>
    <property type="project" value="TreeGrafter"/>
</dbReference>
<dbReference type="Gene3D" id="1.20.58.1780">
    <property type="match status" value="1"/>
</dbReference>
<dbReference type="PANTHER" id="PTHR10350">
    <property type="entry name" value="NUCLEAR PORE COMPLEX PROTEIN NUP155"/>
    <property type="match status" value="1"/>
</dbReference>
<dbReference type="Proteomes" id="UP000289152">
    <property type="component" value="Unassembled WGS sequence"/>
</dbReference>
<dbReference type="Pfam" id="PF03177">
    <property type="entry name" value="Nucleoporin_C"/>
    <property type="match status" value="1"/>
</dbReference>
<dbReference type="GO" id="GO:0006606">
    <property type="term" value="P:protein import into nucleus"/>
    <property type="evidence" value="ECO:0007669"/>
    <property type="project" value="TreeGrafter"/>
</dbReference>
<dbReference type="PANTHER" id="PTHR10350:SF6">
    <property type="entry name" value="NUCLEAR PORE COMPLEX PROTEIN NUP155"/>
    <property type="match status" value="1"/>
</dbReference>
<comment type="caution">
    <text evidence="8">The sequence shown here is derived from an EMBL/GenBank/DDBJ whole genome shotgun (WGS) entry which is preliminary data.</text>
</comment>
<dbReference type="VEuPathDB" id="FungiDB:TREMEDRAFT_63207"/>
<evidence type="ECO:0008006" key="10">
    <source>
        <dbReference type="Google" id="ProtNLM"/>
    </source>
</evidence>
<feature type="compositionally biased region" description="Polar residues" evidence="5">
    <location>
        <begin position="1"/>
        <end position="20"/>
    </location>
</feature>
<proteinExistence type="inferred from homology"/>
<dbReference type="GO" id="GO:0044611">
    <property type="term" value="C:nuclear pore inner ring"/>
    <property type="evidence" value="ECO:0007669"/>
    <property type="project" value="TreeGrafter"/>
</dbReference>
<evidence type="ECO:0000313" key="8">
    <source>
        <dbReference type="EMBL" id="RXK37606.1"/>
    </source>
</evidence>
<feature type="region of interest" description="Disordered" evidence="5">
    <location>
        <begin position="1357"/>
        <end position="1377"/>
    </location>
</feature>
<dbReference type="Gene3D" id="1.20.120.1880">
    <property type="entry name" value="Nucleoporin, helical C-terminal domain"/>
    <property type="match status" value="1"/>
</dbReference>
<protein>
    <recommendedName>
        <fullName evidence="10">Nuclear pore complex protein Nup155</fullName>
    </recommendedName>
</protein>
<evidence type="ECO:0000256" key="5">
    <source>
        <dbReference type="SAM" id="MobiDB-lite"/>
    </source>
</evidence>
<keyword evidence="4" id="KW-0539">Nucleus</keyword>
<dbReference type="InParanoid" id="A0A4Q1BIX9"/>
<feature type="region of interest" description="Disordered" evidence="5">
    <location>
        <begin position="1"/>
        <end position="24"/>
    </location>
</feature>
<dbReference type="InterPro" id="IPR014908">
    <property type="entry name" value="Nucleoporin_Nup133/Nup155_N"/>
</dbReference>
<dbReference type="Gene3D" id="1.25.40.450">
    <property type="entry name" value="Nucleoporin, helical domain, N-terminal subdomain"/>
    <property type="match status" value="1"/>
</dbReference>
<evidence type="ECO:0000256" key="2">
    <source>
        <dbReference type="ARBA" id="ARBA00007373"/>
    </source>
</evidence>
<dbReference type="FunCoup" id="A0A4Q1BIX9">
    <property type="interactions" value="804"/>
</dbReference>
<organism evidence="8 9">
    <name type="scientific">Tremella mesenterica</name>
    <name type="common">Jelly fungus</name>
    <dbReference type="NCBI Taxonomy" id="5217"/>
    <lineage>
        <taxon>Eukaryota</taxon>
        <taxon>Fungi</taxon>
        <taxon>Dikarya</taxon>
        <taxon>Basidiomycota</taxon>
        <taxon>Agaricomycotina</taxon>
        <taxon>Tremellomycetes</taxon>
        <taxon>Tremellales</taxon>
        <taxon>Tremellaceae</taxon>
        <taxon>Tremella</taxon>
    </lineage>
</organism>
<dbReference type="Pfam" id="PF08801">
    <property type="entry name" value="Nucleoporin_N"/>
    <property type="match status" value="1"/>
</dbReference>
<comment type="similarity">
    <text evidence="2">Belongs to the non-repetitive/WGA-negative nucleoporin family.</text>
</comment>
<evidence type="ECO:0000259" key="6">
    <source>
        <dbReference type="Pfam" id="PF03177"/>
    </source>
</evidence>
<dbReference type="GO" id="GO:0006405">
    <property type="term" value="P:RNA export from nucleus"/>
    <property type="evidence" value="ECO:0007669"/>
    <property type="project" value="TreeGrafter"/>
</dbReference>
<dbReference type="GO" id="GO:0017056">
    <property type="term" value="F:structural constituent of nuclear pore"/>
    <property type="evidence" value="ECO:0007669"/>
    <property type="project" value="InterPro"/>
</dbReference>
<sequence>MSNLFQSLIPSRQPNPTSQPLYPHLPQIAQSGANWVSSHLPLGGISSGNGMSQPSTGAAPGQMGQYGQPGQVGQIGQTGQIGQMGQQNTWNNVNPQQMTSGQQTQYGGVSGSGSGTYGSVSGGQGGMITTTTTGTGTGGMTTTTGMSYGGMIQSGNTTNSVTNWSTYQHSSSQLIPQPLEIVGKDEDPVYGPLSRARGKVERALNGDNEISPDLGDCLDRNNPEPYVPSPGGSNAFRPIRITKTTPLPDALHQELNYKHLTAKMGLFEELERAWFTVDNKLFLWNYNDGRDFSRYDEQSETIEAVALVKARKDVFVDDITHVLLICTSSRATLLGLSRSPQGELSLYQTSLTVDTPTTMVSIHGSDSGRIFMLGLNRDLYELEYSGEGGWFFGSSTRVILHNRTSGALSNWVPTFLSSQNREGIQSFVIDAPQNRLFTLHTTGVIDQYDISGSNFILKSKFLTLKRDLQSRGTPLSSRIVGIFVVGSHESRRVGLMAMADNGVRVYFTVYPSGFGPVFYRFPPQHLQLRLADHSFYSSGTFIGVQHPTSSPTPVSQLTFFVPNPGRQSSGRENFENYEPSVLQEWPVQDEISSQVWTIVEAHSTNPAFSPPSLRRTDGIAVSPLPRQSTTEARQFLILATSGLFWAVQPRPVDMLQSSLDSEKDAGVNIARMTFGKNQLGAMGIMLGSQADLKQSDLHSSVNSILLQAGQPLIKDGTTGRSIVYSSRHDGLALILARFLRPIWNLRVTVSVMGRQVLNVPESQLLVVQGRLDQLRRYIEEHPFPRHQAEGDAKLAWDQEELSLHGMGVLVKQAVEAISFVLLLADYKISDVIARCDAQLQSTLLNLTYQGLLTSLDGREVARKLVTALIEQQIGQELGIDSLSEILQQRCGTFCQPGDVVLYKAEENIRRAESSRDVQERSEALVESLRLFNKAASSIPTSRLKDISARYRAMQYTPGAVELPLNCAANADPHDRAREYVRDGRHPADPRKAMYDLRMECYGLVVAALGAYDEMLDETTARGDASGATTAGQKRNEAYAMAIASDDELFHFYLYDWHVVRGLHEQLLEFDTPYIEEYLRTTSSDLEDRRDLLWKFYARREEWLSAAHALHNLATRPSPMSLQTRLAYLAQSLTSAKSAVSLTSPDVEFINSLSDLLEVTQVQLEILHSIHSLPISTDPNVQTALDELNSSLLGLDELWHKYAAPYRLLESLLAILKVSDNRVDDVCEAVWNQLIEGCEEPKDVSVSEKIIDLCRRFYPSEAAPLDIILPIIYSQCALISSAEGMATLALLDGGIPLRDIWETLRILTEQAEDEIAHTYLAEEVSIIFDRWMGDKSVIPSAEVERYASAYLLRATGRGDDRSEGVKRRMQAAKNASGI</sequence>
<evidence type="ECO:0000256" key="3">
    <source>
        <dbReference type="ARBA" id="ARBA00022448"/>
    </source>
</evidence>
<reference evidence="8 9" key="1">
    <citation type="submission" date="2016-06" db="EMBL/GenBank/DDBJ databases">
        <title>Evolution of pathogenesis and genome organization in the Tremellales.</title>
        <authorList>
            <person name="Cuomo C."/>
            <person name="Litvintseva A."/>
            <person name="Heitman J."/>
            <person name="Chen Y."/>
            <person name="Sun S."/>
            <person name="Springer D."/>
            <person name="Dromer F."/>
            <person name="Young S."/>
            <person name="Zeng Q."/>
            <person name="Chapman S."/>
            <person name="Gujja S."/>
            <person name="Saif S."/>
            <person name="Birren B."/>
        </authorList>
    </citation>
    <scope>NUCLEOTIDE SEQUENCE [LARGE SCALE GENOMIC DNA]</scope>
    <source>
        <strain evidence="8 9">ATCC 28783</strain>
    </source>
</reference>
<name>A0A4Q1BIX9_TREME</name>
<feature type="domain" description="Nucleoporin Nup133/Nup155-like C-terminal" evidence="6">
    <location>
        <begin position="725"/>
        <end position="1333"/>
    </location>
</feature>
<dbReference type="InterPro" id="IPR007187">
    <property type="entry name" value="Nucleoporin_Nup133/Nup155_C"/>
</dbReference>
<accession>A0A4Q1BIX9</accession>
<evidence type="ECO:0000256" key="1">
    <source>
        <dbReference type="ARBA" id="ARBA00004123"/>
    </source>
</evidence>
<feature type="region of interest" description="Disordered" evidence="5">
    <location>
        <begin position="45"/>
        <end position="65"/>
    </location>
</feature>
<gene>
    <name evidence="8" type="ORF">M231_05148</name>
</gene>
<evidence type="ECO:0000313" key="9">
    <source>
        <dbReference type="Proteomes" id="UP000289152"/>
    </source>
</evidence>
<dbReference type="STRING" id="5217.A0A4Q1BIX9"/>
<keyword evidence="9" id="KW-1185">Reference proteome</keyword>
<keyword evidence="3" id="KW-0813">Transport</keyword>
<dbReference type="EMBL" id="SDIL01000065">
    <property type="protein sequence ID" value="RXK37606.1"/>
    <property type="molecule type" value="Genomic_DNA"/>
</dbReference>
<dbReference type="GO" id="GO:0036228">
    <property type="term" value="P:protein localization to nuclear inner membrane"/>
    <property type="evidence" value="ECO:0007669"/>
    <property type="project" value="TreeGrafter"/>
</dbReference>
<dbReference type="InterPro" id="IPR042537">
    <property type="entry name" value="Nucleoporin_Nup155_C_2"/>
</dbReference>
<dbReference type="InterPro" id="IPR004870">
    <property type="entry name" value="Nucleoporin_Nup155"/>
</dbReference>
<dbReference type="InterPro" id="IPR042533">
    <property type="entry name" value="Nucleoporin_Nup155_C_1"/>
</dbReference>
<dbReference type="InterPro" id="IPR042538">
    <property type="entry name" value="Nucleoporin_Nup155_C_3"/>
</dbReference>
<dbReference type="Gene3D" id="1.25.40.440">
    <property type="entry name" value="Nucleoporin, helical domain, central subdomain"/>
    <property type="match status" value="1"/>
</dbReference>
<comment type="subcellular location">
    <subcellularLocation>
        <location evidence="1">Nucleus</location>
    </subcellularLocation>
</comment>
<evidence type="ECO:0000259" key="7">
    <source>
        <dbReference type="Pfam" id="PF08801"/>
    </source>
</evidence>